<dbReference type="EMBL" id="NBSK02000006">
    <property type="protein sequence ID" value="KAJ0200984.1"/>
    <property type="molecule type" value="Genomic_DNA"/>
</dbReference>
<evidence type="ECO:0000313" key="3">
    <source>
        <dbReference type="Proteomes" id="UP000235145"/>
    </source>
</evidence>
<gene>
    <name evidence="2" type="ORF">LSAT_V11C600305200</name>
</gene>
<comment type="caution">
    <text evidence="2">The sequence shown here is derived from an EMBL/GenBank/DDBJ whole genome shotgun (WGS) entry which is preliminary data.</text>
</comment>
<evidence type="ECO:0000256" key="1">
    <source>
        <dbReference type="SAM" id="MobiDB-lite"/>
    </source>
</evidence>
<proteinExistence type="predicted"/>
<feature type="compositionally biased region" description="Low complexity" evidence="1">
    <location>
        <begin position="159"/>
        <end position="172"/>
    </location>
</feature>
<dbReference type="PANTHER" id="PTHR33137:SF4">
    <property type="entry name" value="MEDIATOR OF RNA POLYMERASE II TRANSCRIPTION SUBUNIT 15A-RELATED"/>
    <property type="match status" value="1"/>
</dbReference>
<evidence type="ECO:0008006" key="4">
    <source>
        <dbReference type="Google" id="ProtNLM"/>
    </source>
</evidence>
<dbReference type="Proteomes" id="UP000235145">
    <property type="component" value="Unassembled WGS sequence"/>
</dbReference>
<keyword evidence="3" id="KW-1185">Reference proteome</keyword>
<feature type="region of interest" description="Disordered" evidence="1">
    <location>
        <begin position="48"/>
        <end position="70"/>
    </location>
</feature>
<organism evidence="2 3">
    <name type="scientific">Lactuca sativa</name>
    <name type="common">Garden lettuce</name>
    <dbReference type="NCBI Taxonomy" id="4236"/>
    <lineage>
        <taxon>Eukaryota</taxon>
        <taxon>Viridiplantae</taxon>
        <taxon>Streptophyta</taxon>
        <taxon>Embryophyta</taxon>
        <taxon>Tracheophyta</taxon>
        <taxon>Spermatophyta</taxon>
        <taxon>Magnoliopsida</taxon>
        <taxon>eudicotyledons</taxon>
        <taxon>Gunneridae</taxon>
        <taxon>Pentapetalae</taxon>
        <taxon>asterids</taxon>
        <taxon>campanulids</taxon>
        <taxon>Asterales</taxon>
        <taxon>Asteraceae</taxon>
        <taxon>Cichorioideae</taxon>
        <taxon>Cichorieae</taxon>
        <taxon>Lactucinae</taxon>
        <taxon>Lactuca</taxon>
    </lineage>
</organism>
<dbReference type="GO" id="GO:0031490">
    <property type="term" value="F:chromatin DNA binding"/>
    <property type="evidence" value="ECO:0007669"/>
    <property type="project" value="InterPro"/>
</dbReference>
<feature type="region of interest" description="Disordered" evidence="1">
    <location>
        <begin position="153"/>
        <end position="172"/>
    </location>
</feature>
<dbReference type="InterPro" id="IPR044661">
    <property type="entry name" value="MED15a/b/c-like"/>
</dbReference>
<accession>A0A9R1V8X1</accession>
<dbReference type="PANTHER" id="PTHR33137">
    <property type="entry name" value="MEDIATOR OF RNA POLYMERASE II TRANSCRIPTION SUBUNIT 15A-RELATED"/>
    <property type="match status" value="1"/>
</dbReference>
<protein>
    <recommendedName>
        <fullName evidence="4">Mediator complex subunit 15 KIX domain-containing protein</fullName>
    </recommendedName>
</protein>
<evidence type="ECO:0000313" key="2">
    <source>
        <dbReference type="EMBL" id="KAJ0200984.1"/>
    </source>
</evidence>
<reference evidence="2 3" key="1">
    <citation type="journal article" date="2017" name="Nat. Commun.">
        <title>Genome assembly with in vitro proximity ligation data and whole-genome triplication in lettuce.</title>
        <authorList>
            <person name="Reyes-Chin-Wo S."/>
            <person name="Wang Z."/>
            <person name="Yang X."/>
            <person name="Kozik A."/>
            <person name="Arikit S."/>
            <person name="Song C."/>
            <person name="Xia L."/>
            <person name="Froenicke L."/>
            <person name="Lavelle D.O."/>
            <person name="Truco M.J."/>
            <person name="Xia R."/>
            <person name="Zhu S."/>
            <person name="Xu C."/>
            <person name="Xu H."/>
            <person name="Xu X."/>
            <person name="Cox K."/>
            <person name="Korf I."/>
            <person name="Meyers B.C."/>
            <person name="Michelmore R.W."/>
        </authorList>
    </citation>
    <scope>NUCLEOTIDE SEQUENCE [LARGE SCALE GENOMIC DNA]</scope>
    <source>
        <strain evidence="3">cv. Salinas</strain>
        <tissue evidence="2">Seedlings</tissue>
    </source>
</reference>
<dbReference type="AlphaFoldDB" id="A0A9R1V8X1"/>
<name>A0A9R1V8X1_LACSA</name>
<sequence length="519" mass="56876">MLKHIFDSCLNFLQVPRSNILPIYKEKLDLYEKQIINIILTFNRKPGPHLQQPLPSPTQVHPHESHMNSPNSTMFQLKQLQPHHQMKHHFLQKQQQQQFNRPTKQQQLQLPHIGVKIESLTRPGPPFSPQISSPTVDQQNPLTSVTKSATCTPLQSANSPFTMSSPSTPSTSHILGDSEKVNLGIPNAGNVGHQSNVASHSLSLPFGTPGISASPLLAEFTSPDGNHGNEALIVSGKSSSTIEKPIEHLLKVSISAKSLSASVSDIGSVVSMIDSIAGSRAGIKSRAAIGEDLVATTKCRLQSTTIGKRKTKMEPLNVVSSANNVNDSFKRFSYLEASELESTATSSIKRPRIKTSNALLEEIREINWGLIDTMVGISEEDVGSGTVVRCSFGAVNIKSQYASAKVLPIQPLRLLVPANYPNCSPILLDKFPYLLYLVLKRESKEDEMEDLSMKAKLRFHSCVRMLSEPISLEEMTRTWDTCARAVISEYAHQTSGGAGGTFTSKYGPWEDCLTFTASA</sequence>
<dbReference type="GO" id="GO:0003713">
    <property type="term" value="F:transcription coactivator activity"/>
    <property type="evidence" value="ECO:0007669"/>
    <property type="project" value="InterPro"/>
</dbReference>